<dbReference type="STRING" id="157072.A0A024TJK3"/>
<dbReference type="VEuPathDB" id="FungiDB:H310_12175"/>
<dbReference type="SUPFAM" id="SSF50998">
    <property type="entry name" value="Quinoprotein alcohol dehydrogenase-like"/>
    <property type="match status" value="1"/>
</dbReference>
<evidence type="ECO:0000313" key="1">
    <source>
        <dbReference type="EMBL" id="ETV94174.1"/>
    </source>
</evidence>
<name>A0A024TJK3_9STRA</name>
<proteinExistence type="predicted"/>
<dbReference type="InterPro" id="IPR015943">
    <property type="entry name" value="WD40/YVTN_repeat-like_dom_sf"/>
</dbReference>
<dbReference type="eggNOG" id="ENOG502R7XN">
    <property type="taxonomic scope" value="Eukaryota"/>
</dbReference>
<protein>
    <submittedName>
        <fullName evidence="1">Uncharacterized protein</fullName>
    </submittedName>
</protein>
<dbReference type="GeneID" id="20089225"/>
<dbReference type="InterPro" id="IPR011047">
    <property type="entry name" value="Quinoprotein_ADH-like_sf"/>
</dbReference>
<dbReference type="OrthoDB" id="71006at2759"/>
<dbReference type="Gene3D" id="2.130.10.10">
    <property type="entry name" value="YVTN repeat-like/Quinoprotein amine dehydrogenase"/>
    <property type="match status" value="1"/>
</dbReference>
<organism evidence="1">
    <name type="scientific">Aphanomyces invadans</name>
    <dbReference type="NCBI Taxonomy" id="157072"/>
    <lineage>
        <taxon>Eukaryota</taxon>
        <taxon>Sar</taxon>
        <taxon>Stramenopiles</taxon>
        <taxon>Oomycota</taxon>
        <taxon>Saprolegniomycetes</taxon>
        <taxon>Saprolegniales</taxon>
        <taxon>Verrucalvaceae</taxon>
        <taxon>Aphanomyces</taxon>
    </lineage>
</organism>
<dbReference type="AlphaFoldDB" id="A0A024TJK3"/>
<sequence>MSDASSTSAASSCLLPLDTALIHKYGMEFHALLTMDGPGAKKKSKMTGVVFHPVRPWVAAVESKDVGIVWNYETKEVIKRFTLQIGDEIPASSDDPATVATPPSVVLTKSMALSSTFSPKLGKAKSTAVLLFFDREAISHASGISRGIDCFEEWLVILTTNNIVFCDINDSQSNRWITSDELGRALPNSIELLPGGFLAIGCSDGKIRIWSPRLGKVCHVIDMGTVKEIPFLILVPSDASSTPTVSPSTFRCYLIAVHVDGKAIVWCVNRLANAEFQQSRACEFDLKDANKRGGANPNVDLTSCGFHELRLLVEDSVLTAVSKDGNVLMWDVSFLRITQQTKEPRVNFIGVFHTSNATAPVKPLHGTLLLGSSKHSYVYLSSCHTSMMNVTELHKGKANADMEIAAHRVDVVKDVRNLHTKLSKKIKINTMSQSPRSANLIAAATNYGLLLFSMHSYTRHTATLVPSAAAIVLNTSTHLRSVGLAEKGKREMHALKYPNKDSVGVVMKHSTSNYVAVLTGTHYEIVHVDAAAATYRMVHFHPTSETCASGNVSLKTTPGQPARVPSAVAYYPFMKTVN</sequence>
<accession>A0A024TJK3</accession>
<dbReference type="RefSeq" id="XP_008877378.1">
    <property type="nucleotide sequence ID" value="XM_008879156.1"/>
</dbReference>
<gene>
    <name evidence="1" type="ORF">H310_12175</name>
</gene>
<dbReference type="EMBL" id="KI913987">
    <property type="protein sequence ID" value="ETV94174.1"/>
    <property type="molecule type" value="Genomic_DNA"/>
</dbReference>
<reference evidence="1" key="1">
    <citation type="submission" date="2013-12" db="EMBL/GenBank/DDBJ databases">
        <title>The Genome Sequence of Aphanomyces invadans NJM9701.</title>
        <authorList>
            <consortium name="The Broad Institute Genomics Platform"/>
            <person name="Russ C."/>
            <person name="Tyler B."/>
            <person name="van West P."/>
            <person name="Dieguez-Uribeondo J."/>
            <person name="Young S.K."/>
            <person name="Zeng Q."/>
            <person name="Gargeya S."/>
            <person name="Fitzgerald M."/>
            <person name="Abouelleil A."/>
            <person name="Alvarado L."/>
            <person name="Chapman S.B."/>
            <person name="Gainer-Dewar J."/>
            <person name="Goldberg J."/>
            <person name="Griggs A."/>
            <person name="Gujja S."/>
            <person name="Hansen M."/>
            <person name="Howarth C."/>
            <person name="Imamovic A."/>
            <person name="Ireland A."/>
            <person name="Larimer J."/>
            <person name="McCowan C."/>
            <person name="Murphy C."/>
            <person name="Pearson M."/>
            <person name="Poon T.W."/>
            <person name="Priest M."/>
            <person name="Roberts A."/>
            <person name="Saif S."/>
            <person name="Shea T."/>
            <person name="Sykes S."/>
            <person name="Wortman J."/>
            <person name="Nusbaum C."/>
            <person name="Birren B."/>
        </authorList>
    </citation>
    <scope>NUCLEOTIDE SEQUENCE [LARGE SCALE GENOMIC DNA]</scope>
    <source>
        <strain evidence="1">NJM9701</strain>
    </source>
</reference>